<dbReference type="Proteomes" id="UP001060261">
    <property type="component" value="Chromosome"/>
</dbReference>
<evidence type="ECO:0000313" key="1">
    <source>
        <dbReference type="EMBL" id="UWX64754.1"/>
    </source>
</evidence>
<keyword evidence="2" id="KW-1185">Reference proteome</keyword>
<reference evidence="1" key="1">
    <citation type="submission" date="2022-09" db="EMBL/GenBank/DDBJ databases">
        <title>genome sequence of Deinococcus rubellus.</title>
        <authorList>
            <person name="Srinivasan S."/>
        </authorList>
    </citation>
    <scope>NUCLEOTIDE SEQUENCE</scope>
    <source>
        <strain evidence="1">Ant6</strain>
    </source>
</reference>
<protein>
    <recommendedName>
        <fullName evidence="3">DUF3168 domain-containing protein</fullName>
    </recommendedName>
</protein>
<evidence type="ECO:0000313" key="2">
    <source>
        <dbReference type="Proteomes" id="UP001060261"/>
    </source>
</evidence>
<dbReference type="EMBL" id="CP104213">
    <property type="protein sequence ID" value="UWX64754.1"/>
    <property type="molecule type" value="Genomic_DNA"/>
</dbReference>
<name>A0ABY5YI14_9DEIO</name>
<evidence type="ECO:0008006" key="3">
    <source>
        <dbReference type="Google" id="ProtNLM"/>
    </source>
</evidence>
<sequence>MSTHLEFRETLLATLADHGVSLGTYHVPELGDQPALWVGDPPEGTTIDSGLEVLIGNTKRPELVSTFGGNVKLEYWQLRIVNHGDGDLEGAMDAVDDAFSPETPKYIPEVGDIAEQVLFSILDDPEN</sequence>
<proteinExistence type="predicted"/>
<gene>
    <name evidence="1" type="ORF">N0D28_03585</name>
</gene>
<accession>A0ABY5YI14</accession>
<organism evidence="1 2">
    <name type="scientific">Deinococcus rubellus</name>
    <dbReference type="NCBI Taxonomy" id="1889240"/>
    <lineage>
        <taxon>Bacteria</taxon>
        <taxon>Thermotogati</taxon>
        <taxon>Deinococcota</taxon>
        <taxon>Deinococci</taxon>
        <taxon>Deinococcales</taxon>
        <taxon>Deinococcaceae</taxon>
        <taxon>Deinococcus</taxon>
    </lineage>
</organism>
<dbReference type="RefSeq" id="WP_260561015.1">
    <property type="nucleotide sequence ID" value="NZ_BAABEC010000009.1"/>
</dbReference>